<reference evidence="4" key="3">
    <citation type="submission" date="2024-02" db="UniProtKB">
        <authorList>
            <consortium name="WormBaseParasite"/>
        </authorList>
    </citation>
    <scope>IDENTIFICATION</scope>
    <source>
        <strain evidence="4">pt0022</strain>
    </source>
</reference>
<dbReference type="Gene3D" id="3.40.50.1460">
    <property type="match status" value="1"/>
</dbReference>
<dbReference type="InterPro" id="IPR001096">
    <property type="entry name" value="Peptidase_C13"/>
</dbReference>
<dbReference type="AlphaFoldDB" id="A0AAF5PT36"/>
<sequence>MKLPCLGDCFSINWIVNSEKEDLSRETLASQFEIVKQKTNTSHVMHYGDLKIAQDYVAYYLGYKRAVIKNTDDDLMAVESKESTSWPSREIYFRTLERQLNEAETQAERRALQHKIQKLTMIKSLFQKRSYLETFMKSLIWTIVPHQSYSHFMHSSSPTINSLHCFDTVIKAFHQMCFHFGQNPYTLKYTYVFANLCNAGIDSETIIGAMFNTCKNIKIRGIL</sequence>
<accession>A0AAF5PT36</accession>
<name>A0AAF5PT36_WUCBA</name>
<evidence type="ECO:0000313" key="4">
    <source>
        <dbReference type="WBParaSite" id="mrna-Wban_05190"/>
    </source>
</evidence>
<reference evidence="3" key="1">
    <citation type="submission" date="2015-03" db="EMBL/GenBank/DDBJ databases">
        <title>Wuchereria bancrofti Genome Sequencing Papua New Guinea Strain.</title>
        <authorList>
            <person name="Small S.T."/>
            <person name="Serre D."/>
            <person name="Zimmerman P.A."/>
        </authorList>
    </citation>
    <scope>NUCLEOTIDE SEQUENCE [LARGE SCALE GENOMIC DNA]</scope>
    <source>
        <strain evidence="3">pt0022</strain>
    </source>
</reference>
<dbReference type="PANTHER" id="PTHR12000">
    <property type="entry name" value="HEMOGLOBINASE FAMILY MEMBER"/>
    <property type="match status" value="1"/>
</dbReference>
<dbReference type="GO" id="GO:0051603">
    <property type="term" value="P:proteolysis involved in protein catabolic process"/>
    <property type="evidence" value="ECO:0007669"/>
    <property type="project" value="TreeGrafter"/>
</dbReference>
<reference evidence="3" key="2">
    <citation type="journal article" date="2016" name="Mol. Ecol.">
        <title>Population genomics of the filarial nematode parasite Wuchereria bancrofti from mosquitoes.</title>
        <authorList>
            <person name="Small S.T."/>
            <person name="Reimer L.J."/>
            <person name="Tisch D.J."/>
            <person name="King C.L."/>
            <person name="Christensen B.M."/>
            <person name="Siba P.M."/>
            <person name="Kazura J.W."/>
            <person name="Serre D."/>
            <person name="Zimmerman P.A."/>
        </authorList>
    </citation>
    <scope>NUCLEOTIDE SEQUENCE</scope>
    <source>
        <strain evidence="3">pt0022</strain>
    </source>
</reference>
<dbReference type="Pfam" id="PF20985">
    <property type="entry name" value="Legum_prodom"/>
    <property type="match status" value="1"/>
</dbReference>
<comment type="similarity">
    <text evidence="1">Belongs to the peptidase C13 family.</text>
</comment>
<evidence type="ECO:0000259" key="2">
    <source>
        <dbReference type="Pfam" id="PF20985"/>
    </source>
</evidence>
<proteinExistence type="inferred from homology"/>
<protein>
    <recommendedName>
        <fullName evidence="2">Legumain prodomain domain-containing protein</fullName>
    </recommendedName>
</protein>
<dbReference type="WBParaSite" id="mrna-Wban_05190">
    <property type="protein sequence ID" value="mrna-Wban_05190"/>
    <property type="gene ID" value="Wban_05190"/>
</dbReference>
<dbReference type="Pfam" id="PF01650">
    <property type="entry name" value="Peptidase_C13"/>
    <property type="match status" value="1"/>
</dbReference>
<dbReference type="GO" id="GO:0006624">
    <property type="term" value="P:vacuolar protein processing"/>
    <property type="evidence" value="ECO:0007669"/>
    <property type="project" value="TreeGrafter"/>
</dbReference>
<dbReference type="Proteomes" id="UP000093561">
    <property type="component" value="Unassembled WGS sequence"/>
</dbReference>
<dbReference type="GO" id="GO:0004197">
    <property type="term" value="F:cysteine-type endopeptidase activity"/>
    <property type="evidence" value="ECO:0007669"/>
    <property type="project" value="TreeGrafter"/>
</dbReference>
<organism evidence="3 4">
    <name type="scientific">Wuchereria bancrofti</name>
    <dbReference type="NCBI Taxonomy" id="6293"/>
    <lineage>
        <taxon>Eukaryota</taxon>
        <taxon>Metazoa</taxon>
        <taxon>Ecdysozoa</taxon>
        <taxon>Nematoda</taxon>
        <taxon>Chromadorea</taxon>
        <taxon>Rhabditida</taxon>
        <taxon>Spirurina</taxon>
        <taxon>Spiruromorpha</taxon>
        <taxon>Filarioidea</taxon>
        <taxon>Onchocercidae</taxon>
        <taxon>Wuchereria</taxon>
    </lineage>
</organism>
<dbReference type="CDD" id="cd21115">
    <property type="entry name" value="legumain_C"/>
    <property type="match status" value="1"/>
</dbReference>
<evidence type="ECO:0000256" key="1">
    <source>
        <dbReference type="ARBA" id="ARBA00009941"/>
    </source>
</evidence>
<dbReference type="InterPro" id="IPR048501">
    <property type="entry name" value="Legum_prodom"/>
</dbReference>
<dbReference type="PANTHER" id="PTHR12000:SF42">
    <property type="entry name" value="LEGUMAIN"/>
    <property type="match status" value="1"/>
</dbReference>
<dbReference type="InterPro" id="IPR046427">
    <property type="entry name" value="Legumain_prodom_sf"/>
</dbReference>
<dbReference type="Gene3D" id="1.10.132.130">
    <property type="match status" value="1"/>
</dbReference>
<dbReference type="GO" id="GO:0005773">
    <property type="term" value="C:vacuole"/>
    <property type="evidence" value="ECO:0007669"/>
    <property type="project" value="GOC"/>
</dbReference>
<evidence type="ECO:0000313" key="3">
    <source>
        <dbReference type="Proteomes" id="UP000093561"/>
    </source>
</evidence>
<feature type="domain" description="Legumain prodomain" evidence="2">
    <location>
        <begin position="122"/>
        <end position="214"/>
    </location>
</feature>